<sequence>MFVGTKGITEDELRARAESWAPHVEGAVHVSRIGFRHEELMDPQPQSEIAAVLLADLESRA</sequence>
<reference evidence="2 3" key="1">
    <citation type="submission" date="2017-09" db="EMBL/GenBank/DDBJ databases">
        <authorList>
            <person name="Lee N."/>
            <person name="Cho B.-K."/>
        </authorList>
    </citation>
    <scope>NUCLEOTIDE SEQUENCE [LARGE SCALE GENOMIC DNA]</scope>
    <source>
        <strain evidence="2 3">ATCC 27465</strain>
    </source>
</reference>
<keyword evidence="4" id="KW-1185">Reference proteome</keyword>
<reference evidence="1 4" key="2">
    <citation type="submission" date="2020-08" db="EMBL/GenBank/DDBJ databases">
        <title>Genomic Encyclopedia of Type Strains, Phase III (KMG-III): the genomes of soil and plant-associated and newly described type strains.</title>
        <authorList>
            <person name="Whitman W."/>
        </authorList>
    </citation>
    <scope>NUCLEOTIDE SEQUENCE [LARGE SCALE GENOMIC DNA]</scope>
    <source>
        <strain evidence="1 4">CECT 3146</strain>
    </source>
</reference>
<protein>
    <recommendedName>
        <fullName evidence="5">Alpha/beta hydrolase</fullName>
    </recommendedName>
</protein>
<dbReference type="Gene3D" id="3.40.50.1820">
    <property type="entry name" value="alpha/beta hydrolase"/>
    <property type="match status" value="1"/>
</dbReference>
<evidence type="ECO:0000313" key="3">
    <source>
        <dbReference type="Proteomes" id="UP000326505"/>
    </source>
</evidence>
<accession>A0A5P2WYQ2</accession>
<name>A0A5P2WYQ2_STRST</name>
<dbReference type="Proteomes" id="UP000549009">
    <property type="component" value="Unassembled WGS sequence"/>
</dbReference>
<dbReference type="InterPro" id="IPR029058">
    <property type="entry name" value="AB_hydrolase_fold"/>
</dbReference>
<dbReference type="Proteomes" id="UP000326505">
    <property type="component" value="Chromosome"/>
</dbReference>
<evidence type="ECO:0000313" key="2">
    <source>
        <dbReference type="EMBL" id="QEV57897.1"/>
    </source>
</evidence>
<dbReference type="OrthoDB" id="2472181at2"/>
<evidence type="ECO:0000313" key="4">
    <source>
        <dbReference type="Proteomes" id="UP000549009"/>
    </source>
</evidence>
<evidence type="ECO:0000313" key="1">
    <source>
        <dbReference type="EMBL" id="MBB5101097.1"/>
    </source>
</evidence>
<dbReference type="RefSeq" id="WP_150509103.1">
    <property type="nucleotide sequence ID" value="NZ_BMSQ01000003.1"/>
</dbReference>
<evidence type="ECO:0008006" key="5">
    <source>
        <dbReference type="Google" id="ProtNLM"/>
    </source>
</evidence>
<gene>
    <name evidence="2" type="ORF">CP982_03540</name>
    <name evidence="1" type="ORF">FHS40_000150</name>
</gene>
<organism evidence="2 3">
    <name type="scientific">Streptomyces spectabilis</name>
    <dbReference type="NCBI Taxonomy" id="68270"/>
    <lineage>
        <taxon>Bacteria</taxon>
        <taxon>Bacillati</taxon>
        <taxon>Actinomycetota</taxon>
        <taxon>Actinomycetes</taxon>
        <taxon>Kitasatosporales</taxon>
        <taxon>Streptomycetaceae</taxon>
        <taxon>Streptomyces</taxon>
    </lineage>
</organism>
<dbReference type="AlphaFoldDB" id="A0A5P2WYQ2"/>
<dbReference type="EMBL" id="CP023690">
    <property type="protein sequence ID" value="QEV57897.1"/>
    <property type="molecule type" value="Genomic_DNA"/>
</dbReference>
<proteinExistence type="predicted"/>
<dbReference type="EMBL" id="JACHJD010000001">
    <property type="protein sequence ID" value="MBB5101097.1"/>
    <property type="molecule type" value="Genomic_DNA"/>
</dbReference>
<dbReference type="KEGG" id="sspb:CP982_03540"/>